<evidence type="ECO:0000313" key="3">
    <source>
        <dbReference type="EMBL" id="QBQ72233.1"/>
    </source>
</evidence>
<proteinExistence type="predicted"/>
<accession>A0A482MGH5</accession>
<evidence type="ECO:0000256" key="2">
    <source>
        <dbReference type="SAM" id="Phobius"/>
    </source>
</evidence>
<keyword evidence="4" id="KW-1185">Reference proteome</keyword>
<keyword evidence="1" id="KW-0175">Coiled coil</keyword>
<feature type="transmembrane region" description="Helical" evidence="2">
    <location>
        <begin position="12"/>
        <end position="29"/>
    </location>
</feature>
<evidence type="ECO:0000256" key="1">
    <source>
        <dbReference type="SAM" id="Coils"/>
    </source>
</evidence>
<reference evidence="4" key="1">
    <citation type="submission" date="2019-03" db="EMBL/GenBank/DDBJ databases">
        <authorList>
            <person name="Bockoven R."/>
            <person name="Gutierrez J."/>
            <person name="Newkirk H."/>
            <person name="Liu M."/>
            <person name="Ramsey J."/>
            <person name="Cahill J."/>
        </authorList>
    </citation>
    <scope>NUCLEOTIDE SEQUENCE [LARGE SCALE GENOMIC DNA]</scope>
</reference>
<organism evidence="3 4">
    <name type="scientific">Serratia phage Parlo</name>
    <dbReference type="NCBI Taxonomy" id="2557554"/>
    <lineage>
        <taxon>Viruses</taxon>
        <taxon>Duplodnaviria</taxon>
        <taxon>Heunggongvirae</taxon>
        <taxon>Uroviricota</taxon>
        <taxon>Caudoviricetes</taxon>
        <taxon>Parlovirus</taxon>
        <taxon>Parlovirus parlo</taxon>
    </lineage>
</organism>
<gene>
    <name evidence="3" type="ORF">CPT_Parlo_084</name>
</gene>
<sequence length="110" mass="12116">MMDDLTSPNGIWGAAGAAVIAIIGGVVWVRKLFASTAADVAGSRAEVNMMDVLQQENRDLRERLTASEKERIEQWQTIADLKGQVSMLQNQVELLNQEIKRLSTAMEAKS</sequence>
<name>A0A482MGH5_9CAUD</name>
<feature type="coiled-coil region" evidence="1">
    <location>
        <begin position="50"/>
        <end position="105"/>
    </location>
</feature>
<evidence type="ECO:0000313" key="4">
    <source>
        <dbReference type="Proteomes" id="UP000307326"/>
    </source>
</evidence>
<keyword evidence="2" id="KW-1133">Transmembrane helix</keyword>
<dbReference type="Proteomes" id="UP000307326">
    <property type="component" value="Segment"/>
</dbReference>
<protein>
    <submittedName>
        <fullName evidence="3">Holin</fullName>
    </submittedName>
</protein>
<keyword evidence="2" id="KW-0812">Transmembrane</keyword>
<keyword evidence="2" id="KW-0472">Membrane</keyword>
<dbReference type="EMBL" id="MK618715">
    <property type="protein sequence ID" value="QBQ72233.1"/>
    <property type="molecule type" value="Genomic_DNA"/>
</dbReference>